<dbReference type="Gene3D" id="1.25.40.500">
    <property type="entry name" value="TFIID subunit TAF5, NTD2 domain"/>
    <property type="match status" value="1"/>
</dbReference>
<evidence type="ECO:0000313" key="9">
    <source>
        <dbReference type="EMBL" id="CAB9513181.1"/>
    </source>
</evidence>
<keyword evidence="4" id="KW-0805">Transcription regulation</keyword>
<keyword evidence="2 7" id="KW-0853">WD repeat</keyword>
<dbReference type="PROSITE" id="PS50082">
    <property type="entry name" value="WD_REPEATS_2"/>
    <property type="match status" value="4"/>
</dbReference>
<evidence type="ECO:0000256" key="5">
    <source>
        <dbReference type="ARBA" id="ARBA00023163"/>
    </source>
</evidence>
<evidence type="ECO:0000313" key="10">
    <source>
        <dbReference type="Proteomes" id="UP001153069"/>
    </source>
</evidence>
<dbReference type="InterPro" id="IPR037264">
    <property type="entry name" value="TFIID_NTD2_sf"/>
</dbReference>
<dbReference type="AlphaFoldDB" id="A0A9N8E5X7"/>
<dbReference type="OrthoDB" id="10266330at2759"/>
<dbReference type="EMBL" id="CAICTM010000575">
    <property type="protein sequence ID" value="CAB9513181.1"/>
    <property type="molecule type" value="Genomic_DNA"/>
</dbReference>
<protein>
    <submittedName>
        <fullName evidence="9">Like/WD repeat-containing protein TBL1X</fullName>
    </submittedName>
</protein>
<organism evidence="9 10">
    <name type="scientific">Seminavis robusta</name>
    <dbReference type="NCBI Taxonomy" id="568900"/>
    <lineage>
        <taxon>Eukaryota</taxon>
        <taxon>Sar</taxon>
        <taxon>Stramenopiles</taxon>
        <taxon>Ochrophyta</taxon>
        <taxon>Bacillariophyta</taxon>
        <taxon>Bacillariophyceae</taxon>
        <taxon>Bacillariophycidae</taxon>
        <taxon>Naviculales</taxon>
        <taxon>Naviculaceae</taxon>
        <taxon>Seminavis</taxon>
    </lineage>
</organism>
<gene>
    <name evidence="9" type="ORF">SEMRO_576_G169520.1</name>
</gene>
<dbReference type="Gene3D" id="2.130.10.10">
    <property type="entry name" value="YVTN repeat-like/Quinoprotein amine dehydrogenase"/>
    <property type="match status" value="3"/>
</dbReference>
<dbReference type="GO" id="GO:0016251">
    <property type="term" value="F:RNA polymerase II general transcription initiation factor activity"/>
    <property type="evidence" value="ECO:0007669"/>
    <property type="project" value="TreeGrafter"/>
</dbReference>
<evidence type="ECO:0000256" key="7">
    <source>
        <dbReference type="PROSITE-ProRule" id="PRU00221"/>
    </source>
</evidence>
<evidence type="ECO:0000256" key="2">
    <source>
        <dbReference type="ARBA" id="ARBA00022574"/>
    </source>
</evidence>
<dbReference type="InterPro" id="IPR019775">
    <property type="entry name" value="WD40_repeat_CS"/>
</dbReference>
<accession>A0A9N8E5X7</accession>
<dbReference type="PROSITE" id="PS50294">
    <property type="entry name" value="WD_REPEATS_REGION"/>
    <property type="match status" value="3"/>
</dbReference>
<dbReference type="SUPFAM" id="SSF50978">
    <property type="entry name" value="WD40 repeat-like"/>
    <property type="match status" value="1"/>
</dbReference>
<proteinExistence type="predicted"/>
<keyword evidence="5" id="KW-0804">Transcription</keyword>
<dbReference type="CDD" id="cd00200">
    <property type="entry name" value="WD40"/>
    <property type="match status" value="1"/>
</dbReference>
<keyword evidence="3" id="KW-0677">Repeat</keyword>
<keyword evidence="6" id="KW-0539">Nucleus</keyword>
<evidence type="ECO:0000256" key="1">
    <source>
        <dbReference type="ARBA" id="ARBA00004123"/>
    </source>
</evidence>
<dbReference type="InterPro" id="IPR020472">
    <property type="entry name" value="WD40_PAC1"/>
</dbReference>
<feature type="region of interest" description="Disordered" evidence="8">
    <location>
        <begin position="689"/>
        <end position="721"/>
    </location>
</feature>
<feature type="repeat" description="WD" evidence="7">
    <location>
        <begin position="659"/>
        <end position="693"/>
    </location>
</feature>
<dbReference type="GO" id="GO:0006367">
    <property type="term" value="P:transcription initiation at RNA polymerase II promoter"/>
    <property type="evidence" value="ECO:0007669"/>
    <property type="project" value="TreeGrafter"/>
</dbReference>
<dbReference type="SMART" id="SM00320">
    <property type="entry name" value="WD40"/>
    <property type="match status" value="6"/>
</dbReference>
<feature type="region of interest" description="Disordered" evidence="8">
    <location>
        <begin position="1"/>
        <end position="51"/>
    </location>
</feature>
<feature type="repeat" description="WD" evidence="7">
    <location>
        <begin position="785"/>
        <end position="819"/>
    </location>
</feature>
<dbReference type="Proteomes" id="UP001153069">
    <property type="component" value="Unassembled WGS sequence"/>
</dbReference>
<evidence type="ECO:0000256" key="3">
    <source>
        <dbReference type="ARBA" id="ARBA00022737"/>
    </source>
</evidence>
<dbReference type="PROSITE" id="PS00678">
    <property type="entry name" value="WD_REPEATS_1"/>
    <property type="match status" value="2"/>
</dbReference>
<dbReference type="GO" id="GO:0005669">
    <property type="term" value="C:transcription factor TFIID complex"/>
    <property type="evidence" value="ECO:0007669"/>
    <property type="project" value="TreeGrafter"/>
</dbReference>
<dbReference type="SUPFAM" id="SSF160897">
    <property type="entry name" value="Taf5 N-terminal domain-like"/>
    <property type="match status" value="1"/>
</dbReference>
<feature type="repeat" description="WD" evidence="7">
    <location>
        <begin position="820"/>
        <end position="861"/>
    </location>
</feature>
<name>A0A9N8E5X7_9STRA</name>
<dbReference type="InterPro" id="IPR006594">
    <property type="entry name" value="LisH"/>
</dbReference>
<dbReference type="PRINTS" id="PR00320">
    <property type="entry name" value="GPROTEINBRPT"/>
</dbReference>
<dbReference type="InterPro" id="IPR015943">
    <property type="entry name" value="WD40/YVTN_repeat-like_dom_sf"/>
</dbReference>
<dbReference type="PANTHER" id="PTHR19879:SF1">
    <property type="entry name" value="CANNONBALL-RELATED"/>
    <property type="match status" value="1"/>
</dbReference>
<reference evidence="9" key="1">
    <citation type="submission" date="2020-06" db="EMBL/GenBank/DDBJ databases">
        <authorList>
            <consortium name="Plant Systems Biology data submission"/>
        </authorList>
    </citation>
    <scope>NUCLEOTIDE SEQUENCE</scope>
    <source>
        <strain evidence="9">D6</strain>
    </source>
</reference>
<dbReference type="InterPro" id="IPR001680">
    <property type="entry name" value="WD40_rpt"/>
</dbReference>
<comment type="caution">
    <text evidence="9">The sequence shown here is derived from an EMBL/GenBank/DDBJ whole genome shotgun (WGS) entry which is preliminary data.</text>
</comment>
<evidence type="ECO:0000256" key="8">
    <source>
        <dbReference type="SAM" id="MobiDB-lite"/>
    </source>
</evidence>
<evidence type="ECO:0000256" key="4">
    <source>
        <dbReference type="ARBA" id="ARBA00023015"/>
    </source>
</evidence>
<keyword evidence="10" id="KW-1185">Reference proteome</keyword>
<dbReference type="PANTHER" id="PTHR19879">
    <property type="entry name" value="TRANSCRIPTION INITIATION FACTOR TFIID"/>
    <property type="match status" value="1"/>
</dbReference>
<dbReference type="PROSITE" id="PS50896">
    <property type="entry name" value="LISH"/>
    <property type="match status" value="1"/>
</dbReference>
<evidence type="ECO:0000256" key="6">
    <source>
        <dbReference type="ARBA" id="ARBA00023242"/>
    </source>
</evidence>
<dbReference type="Pfam" id="PF00400">
    <property type="entry name" value="WD40"/>
    <property type="match status" value="5"/>
</dbReference>
<feature type="compositionally biased region" description="Low complexity" evidence="8">
    <location>
        <begin position="13"/>
        <end position="51"/>
    </location>
</feature>
<comment type="subcellular location">
    <subcellularLocation>
        <location evidence="1">Nucleus</location>
    </subcellularLocation>
</comment>
<sequence>MAPERGSLASKEAPSAAAPDASAAAPADANNVAATETPAAAAAAAAAKPDTATAREGLLDAAVLEYLKKKGMESAASELGKILKEEGKSDDNKKGMEEDDRSGLLAKATGGGFGYDRDAAAPVAHWGVPDTAALKYAKKPAKDGDQMGYEEARALLDSFTSFQLWVLSLPDQDGVQSAAGNAIAKAQEMLRQGKKDGKPASLSSVVQTLTNQPAGSSTDELNNAAMRNKSTSHYYQLPPSVKPELFAVSFALMVHTYCELLEVGMESTAHVLRDTFRTVYEPMYGKEMADLFQCVSTEDMMRLNSHNAQHMESLGTLKGILVQVANYQLKRDELNASATQMDDATQAAKKAKLQEYDRAIAMLRQKYNEVSQKASMLFNKMHDLPFLRRARAVRWQLSLSTTTHSLLAAFLNANDTSLLAMNTLLQTKCELHVEQRDPLAYTPACVLDDNMDVDGETTLKLNKSQISWAAPMVRQDMDAHASDKLAFPKFQLDKEYSDSAVAQKEKELVEFNRALLVNGFRRLEALERKQEYEVLPELRILKDDPNDTIQRRECANPLEPTILLSTICCTAGVGTTTRRSLVQGSSSSSNRSSNYFDKTTAMWEEAGIGLCCAKICPPDGRQIAVGCDDAAVRIYHKQGEDDGEEPEQVLLGHKNGFPVFDLSWNRDGRSLLSAAGDGTVRLWDTRATGTFGTPKASGRESSSSRSSTKGGMNVPKAKKEESESVSGAALAVYRGHAPSTPVWSVSFSPCGYYFATAGADATVRLWTTDREVPCRLFTGHTSMIVNCADWNPNCNYIISGSEDKTARLWDIHSGRTVRLLNGCSLGITAVKISPCGKYAAGADSGGDIHIWDVGTGKKVTEFRNKRAADRDRPTSMMHAMSFSACGSSLAVGGDNCCVRIWDVRRESLEAYPVVETPIKSYPTRQTMIMDLKYSSRNLLLSVGKYIAPVPSPVMISD</sequence>
<dbReference type="InterPro" id="IPR036322">
    <property type="entry name" value="WD40_repeat_dom_sf"/>
</dbReference>
<feature type="repeat" description="WD" evidence="7">
    <location>
        <begin position="735"/>
        <end position="766"/>
    </location>
</feature>